<sequence>MDRNMRTVDDVLALLDGLFAPEADRWSQRGADWWDGFYAERSRPVPFFVAKPDENLVRHVEDGPAVPGRALDLGCGPGRNALYLASRGFEVDAVDLSPAALDWARDRAREAGVEGVRFHCGDAFALAGAELTGPYDLVYDSGCFHHLPPHRRISYLALLEQLLAPGGLFGLTCFAAGPGGMGSEVPDADFYREGAGLRGGLAYTPEALREIFSGLSTLELRRMRDEPEESDRFGESFLWTALFRREPAPAR</sequence>
<name>A0ABU2PF74_9ACTN</name>
<dbReference type="Proteomes" id="UP001183586">
    <property type="component" value="Unassembled WGS sequence"/>
</dbReference>
<dbReference type="GO" id="GO:0008168">
    <property type="term" value="F:methyltransferase activity"/>
    <property type="evidence" value="ECO:0007669"/>
    <property type="project" value="UniProtKB-KW"/>
</dbReference>
<keyword evidence="1 5" id="KW-0489">Methyltransferase</keyword>
<dbReference type="PANTHER" id="PTHR43464:SF19">
    <property type="entry name" value="UBIQUINONE BIOSYNTHESIS O-METHYLTRANSFERASE, MITOCHONDRIAL"/>
    <property type="match status" value="1"/>
</dbReference>
<dbReference type="GO" id="GO:0032259">
    <property type="term" value="P:methylation"/>
    <property type="evidence" value="ECO:0007669"/>
    <property type="project" value="UniProtKB-KW"/>
</dbReference>
<feature type="domain" description="Methyltransferase" evidence="4">
    <location>
        <begin position="71"/>
        <end position="167"/>
    </location>
</feature>
<dbReference type="PANTHER" id="PTHR43464">
    <property type="entry name" value="METHYLTRANSFERASE"/>
    <property type="match status" value="1"/>
</dbReference>
<evidence type="ECO:0000313" key="5">
    <source>
        <dbReference type="EMBL" id="MDT0390378.1"/>
    </source>
</evidence>
<dbReference type="Pfam" id="PF13649">
    <property type="entry name" value="Methyltransf_25"/>
    <property type="match status" value="1"/>
</dbReference>
<keyword evidence="2 5" id="KW-0808">Transferase</keyword>
<keyword evidence="6" id="KW-1185">Reference proteome</keyword>
<gene>
    <name evidence="5" type="ORF">RM641_23375</name>
</gene>
<dbReference type="InterPro" id="IPR041698">
    <property type="entry name" value="Methyltransf_25"/>
</dbReference>
<keyword evidence="3" id="KW-0949">S-adenosyl-L-methionine</keyword>
<evidence type="ECO:0000256" key="3">
    <source>
        <dbReference type="ARBA" id="ARBA00022691"/>
    </source>
</evidence>
<dbReference type="Gene3D" id="3.40.50.150">
    <property type="entry name" value="Vaccinia Virus protein VP39"/>
    <property type="match status" value="1"/>
</dbReference>
<dbReference type="EMBL" id="JAVREU010000011">
    <property type="protein sequence ID" value="MDT0390378.1"/>
    <property type="molecule type" value="Genomic_DNA"/>
</dbReference>
<dbReference type="RefSeq" id="WP_311684916.1">
    <property type="nucleotide sequence ID" value="NZ_JAVREU010000011.1"/>
</dbReference>
<comment type="caution">
    <text evidence="5">The sequence shown here is derived from an EMBL/GenBank/DDBJ whole genome shotgun (WGS) entry which is preliminary data.</text>
</comment>
<protein>
    <submittedName>
        <fullName evidence="5">Class I SAM-dependent methyltransferase</fullName>
        <ecNumber evidence="5">2.1.-.-</ecNumber>
    </submittedName>
</protein>
<evidence type="ECO:0000313" key="6">
    <source>
        <dbReference type="Proteomes" id="UP001183586"/>
    </source>
</evidence>
<dbReference type="CDD" id="cd02440">
    <property type="entry name" value="AdoMet_MTases"/>
    <property type="match status" value="1"/>
</dbReference>
<dbReference type="InterPro" id="IPR029063">
    <property type="entry name" value="SAM-dependent_MTases_sf"/>
</dbReference>
<dbReference type="SUPFAM" id="SSF53335">
    <property type="entry name" value="S-adenosyl-L-methionine-dependent methyltransferases"/>
    <property type="match status" value="1"/>
</dbReference>
<proteinExistence type="predicted"/>
<evidence type="ECO:0000256" key="1">
    <source>
        <dbReference type="ARBA" id="ARBA00022603"/>
    </source>
</evidence>
<evidence type="ECO:0000256" key="2">
    <source>
        <dbReference type="ARBA" id="ARBA00022679"/>
    </source>
</evidence>
<accession>A0ABU2PF74</accession>
<reference evidence="6" key="1">
    <citation type="submission" date="2023-07" db="EMBL/GenBank/DDBJ databases">
        <title>30 novel species of actinomycetes from the DSMZ collection.</title>
        <authorList>
            <person name="Nouioui I."/>
        </authorList>
    </citation>
    <scope>NUCLEOTIDE SEQUENCE [LARGE SCALE GENOMIC DNA]</scope>
    <source>
        <strain evidence="6">DSM 41921</strain>
    </source>
</reference>
<dbReference type="EC" id="2.1.-.-" evidence="5"/>
<organism evidence="5 6">
    <name type="scientific">Streptomyces dubilierae</name>
    <dbReference type="NCBI Taxonomy" id="3075533"/>
    <lineage>
        <taxon>Bacteria</taxon>
        <taxon>Bacillati</taxon>
        <taxon>Actinomycetota</taxon>
        <taxon>Actinomycetes</taxon>
        <taxon>Kitasatosporales</taxon>
        <taxon>Streptomycetaceae</taxon>
        <taxon>Streptomyces</taxon>
    </lineage>
</organism>
<evidence type="ECO:0000259" key="4">
    <source>
        <dbReference type="Pfam" id="PF13649"/>
    </source>
</evidence>